<dbReference type="Proteomes" id="UP000572268">
    <property type="component" value="Unassembled WGS sequence"/>
</dbReference>
<dbReference type="EMBL" id="JABANN010001415">
    <property type="protein sequence ID" value="KAF4649796.1"/>
    <property type="molecule type" value="Genomic_DNA"/>
</dbReference>
<name>A0A7J6KTG8_PEROL</name>
<feature type="signal peptide" evidence="1">
    <location>
        <begin position="1"/>
        <end position="18"/>
    </location>
</feature>
<gene>
    <name evidence="3" type="ORF">FOL46_001489</name>
    <name evidence="2" type="ORF">FOZ61_001642</name>
</gene>
<comment type="caution">
    <text evidence="3">The sequence shown here is derived from an EMBL/GenBank/DDBJ whole genome shotgun (WGS) entry which is preliminary data.</text>
</comment>
<reference evidence="4 5" key="1">
    <citation type="submission" date="2020-04" db="EMBL/GenBank/DDBJ databases">
        <title>Perkinsus olseni comparative genomics.</title>
        <authorList>
            <person name="Bogema D.R."/>
        </authorList>
    </citation>
    <scope>NUCLEOTIDE SEQUENCE [LARGE SCALE GENOMIC DNA]</scope>
    <source>
        <strain evidence="2">ATCC PRA-179</strain>
        <strain evidence="3">ATCC PRA-31</strain>
    </source>
</reference>
<organism evidence="3 5">
    <name type="scientific">Perkinsus olseni</name>
    <name type="common">Perkinsus atlanticus</name>
    <dbReference type="NCBI Taxonomy" id="32597"/>
    <lineage>
        <taxon>Eukaryota</taxon>
        <taxon>Sar</taxon>
        <taxon>Alveolata</taxon>
        <taxon>Perkinsozoa</taxon>
        <taxon>Perkinsea</taxon>
        <taxon>Perkinsida</taxon>
        <taxon>Perkinsidae</taxon>
        <taxon>Perkinsus</taxon>
    </lineage>
</organism>
<protein>
    <submittedName>
        <fullName evidence="3">Uncharacterized protein</fullName>
    </submittedName>
</protein>
<dbReference type="OrthoDB" id="10288708at2759"/>
<evidence type="ECO:0000313" key="4">
    <source>
        <dbReference type="Proteomes" id="UP000570595"/>
    </source>
</evidence>
<evidence type="ECO:0000313" key="3">
    <source>
        <dbReference type="EMBL" id="KAF4649796.1"/>
    </source>
</evidence>
<sequence length="269" mass="31011">MSIRLIASLATAAFMANADSSAEYGNFVYQSNGAKMFVNVTKDGMARFTIDCGRPYESDWFRLERPHDDHDNLYPDVIHEFPSGSYEHRKLIHYSKYVCPQFNIVDGDFNSFYIDSEGNLETEFEDDYVILKREWLQWREGRYTSSSESHLDMQLDVLPSGHVYVRLGCKALPGRPADGPYPGEPATPAGTTGYKLFRLVSKGNHYELAPYSGRRDTVKELADTFERVCPVWKNSYDFEEDFKTVKFATPDIMYAFGDYFSDRLFRSNR</sequence>
<feature type="chain" id="PRO_5036400506" evidence="1">
    <location>
        <begin position="19"/>
        <end position="269"/>
    </location>
</feature>
<dbReference type="AlphaFoldDB" id="A0A7J6KTG8"/>
<proteinExistence type="predicted"/>
<keyword evidence="1" id="KW-0732">Signal</keyword>
<evidence type="ECO:0000313" key="5">
    <source>
        <dbReference type="Proteomes" id="UP000572268"/>
    </source>
</evidence>
<evidence type="ECO:0000256" key="1">
    <source>
        <dbReference type="SAM" id="SignalP"/>
    </source>
</evidence>
<accession>A0A7J6KTG8</accession>
<evidence type="ECO:0000313" key="2">
    <source>
        <dbReference type="EMBL" id="KAF4649199.1"/>
    </source>
</evidence>
<dbReference type="Proteomes" id="UP000570595">
    <property type="component" value="Unassembled WGS sequence"/>
</dbReference>
<dbReference type="EMBL" id="JABAHT010001410">
    <property type="protein sequence ID" value="KAF4649199.1"/>
    <property type="molecule type" value="Genomic_DNA"/>
</dbReference>